<feature type="domain" description="DUF6603" evidence="2">
    <location>
        <begin position="860"/>
        <end position="1352"/>
    </location>
</feature>
<evidence type="ECO:0000313" key="3">
    <source>
        <dbReference type="EMBL" id="KAK5536571.1"/>
    </source>
</evidence>
<reference evidence="3 4" key="1">
    <citation type="submission" date="2023-06" db="EMBL/GenBank/DDBJ databases">
        <title>Black Yeasts Isolated from many extreme environments.</title>
        <authorList>
            <person name="Coleine C."/>
            <person name="Stajich J.E."/>
            <person name="Selbmann L."/>
        </authorList>
    </citation>
    <scope>NUCLEOTIDE SEQUENCE [LARGE SCALE GENOMIC DNA]</scope>
    <source>
        <strain evidence="3 4">CCFEE 5887</strain>
    </source>
</reference>
<comment type="caution">
    <text evidence="3">The sequence shown here is derived from an EMBL/GenBank/DDBJ whole genome shotgun (WGS) entry which is preliminary data.</text>
</comment>
<feature type="region of interest" description="Disordered" evidence="1">
    <location>
        <begin position="1401"/>
        <end position="1432"/>
    </location>
</feature>
<evidence type="ECO:0000313" key="4">
    <source>
        <dbReference type="Proteomes" id="UP001345827"/>
    </source>
</evidence>
<protein>
    <recommendedName>
        <fullName evidence="2">DUF6603 domain-containing protein</fullName>
    </recommendedName>
</protein>
<keyword evidence="4" id="KW-1185">Reference proteome</keyword>
<feature type="region of interest" description="Disordered" evidence="1">
    <location>
        <begin position="1466"/>
        <end position="1500"/>
    </location>
</feature>
<feature type="region of interest" description="Disordered" evidence="1">
    <location>
        <begin position="813"/>
        <end position="858"/>
    </location>
</feature>
<sequence length="1804" mass="192580">MSTEPSPSVSVLNVDGNGPVHEWQEFLVQPEIGCQLGATNGISGPDVTCNFTSDGLWGYVFDSSTNKAQFGVVSSQLNDNVVLSGLKSANVSPTLIQALQKFGVAGPHDEIPGDDGSLPVVNSATAPLTPPASTAPSGLIESLVENISHSQVLQVLQTGISKTERNAVWFTPGVVFRTDIALTFGLASGAETILQSMATSIAESSFNLHLTPNNEKIDFKIQLQKTLYGAQTSLGDGPLQWEVTNTYRLAFLFAVGAFLFSITLTPSGIDFSVTQNPDSTVVASLLSLTGQDNSSLSTDVVVDNLLSDVRILKASVNKSFGSTADWRITIGLVLGSMEVYLDYSSSSELFTGGLILQGFYALESDKLFPDYHTGQVIVAPDANYQPKLFWDIKDLSKDFQSIPAVFPTAIVLATVAFSKSPTQVWFAAKLISPSTVQDNGDPPVPAPFTWDELDVRLSKSAGRLSCALSTRFTLETPTKDAFADLGLSIAYTGGDWLIMGYAENLTGAMLFQFFDPAFRDPLTAVLGRLTIPTLQVAYTYEKGGVASSFAFIGVVQLGKLQLRLVYQYANSKVGANTAATQTLPADQKSKAMPPVSSITDPKNPSAQLVQTEWDFACDLGAAPGADVTLGQVIDSIVDGGADSLPTFLTNIPFPAVGTDRSLISIKVAKFGTGSVLFALRFTLDGFTFTFAQVGGKAGTKTKQMLRFSVAPLTVMKDIPLINTLPQPFDQLEYVWVNDAGGFLQSEADALNQKVLGGDDSLFYRQLVGQGPKAAPSNADNVVLVPGHHFIVVRNQQATLDHVFAATTPSVAKTLSGPSSGGSTGQPTGQPTGQSTGQASQTADVSTIPPPASPPSKGAVEFTIGPLSISAVALQYKEQGGKKVISLTMDATFVMGPISFSLLGFGFDIPLDAITLDSFSSLTSIQPEISGLSLSFDNPPLLIAGGFEHKTIGSLATNDFQNIYLGGIGISWPPYTFVGLGEYAVLEDYKSIFLYAKLDGPLITLEFATISGIRMGFGYNSVVRSPAMDELTVFPFIDDGSSSSSAGDNPLQIVKNMTQAVGNTAAWVSPKQDSYWFAVGMTAAAFDILTITAVAMLAFRDTGVIVSLYADAVAQMPPDAKSTSEMIVYVELGLVAEMNFIDGYFRVEAALAPTSFLLVKDCHLYGEFALVYWFGTNPHAGDWVFSVGGYHPKYQKPDWYPAVQRLGISWNPGKCMSVTGEAYFAVTPKVVMGGAMIRVTLSIGPVGAWLEASFDCLINFHPLHYSADFNVSIGVTFDMDFWFIHIHIECSVGAWLTVQGPDFGGVAHVDFYLFGFDVDFGSSPEAKPALFLIEFWSMLHQPGPVVDSQNAVASDRLRPRLMLDPNVNPDPTIGPQYQVYTPPSGVPIEGAAFKYVLEDGNYTQAQRPPSGSTSTAAGAGTGNNAPAASAPTNTGAGAKWFVKGGSFKFRIATDFALSHALVQAGDDGDGDAVEVKNPNEKSPAPVQKPGQKPDTGIYSRPMHVDQGITSELTVKIYKKAEKLVETGPAKTTIIHHVVGGWTEGAFDIKAVPQATWGKYSLDTDPMASAATSLLSHDDATTPLGMALKLTAPLPYLAKSFIPVFKAADAAVMGVEDFRYNADGDHWYLPVYEPLVKPNLVKPPPPPPLPEMVPSQSLYIPSELTDVEQKEQKETPQQRWDDVGSKWTSLAADKKSVVGDPTDGLIARVCDIFQWEKGWQVKQSLLSGSGKASSATEVVPATTTKIATSPVALGKQTSTTATTAPPAWQLTGNFPAKLVRDVNQKGTMVKNLESTYLALPRLAVVS</sequence>
<feature type="compositionally biased region" description="Low complexity" evidence="1">
    <location>
        <begin position="824"/>
        <end position="842"/>
    </location>
</feature>
<name>A0AAV9Q9I0_9PEZI</name>
<evidence type="ECO:0000259" key="2">
    <source>
        <dbReference type="Pfam" id="PF20248"/>
    </source>
</evidence>
<accession>A0AAV9Q9I0</accession>
<gene>
    <name evidence="3" type="ORF">LTR25_005245</name>
</gene>
<evidence type="ECO:0000256" key="1">
    <source>
        <dbReference type="SAM" id="MobiDB-lite"/>
    </source>
</evidence>
<dbReference type="Pfam" id="PF20248">
    <property type="entry name" value="DUF6603"/>
    <property type="match status" value="1"/>
</dbReference>
<feature type="compositionally biased region" description="Low complexity" evidence="1">
    <location>
        <begin position="1407"/>
        <end position="1432"/>
    </location>
</feature>
<feature type="region of interest" description="Disordered" evidence="1">
    <location>
        <begin position="584"/>
        <end position="603"/>
    </location>
</feature>
<proteinExistence type="predicted"/>
<organism evidence="3 4">
    <name type="scientific">Vermiconidia calcicola</name>
    <dbReference type="NCBI Taxonomy" id="1690605"/>
    <lineage>
        <taxon>Eukaryota</taxon>
        <taxon>Fungi</taxon>
        <taxon>Dikarya</taxon>
        <taxon>Ascomycota</taxon>
        <taxon>Pezizomycotina</taxon>
        <taxon>Dothideomycetes</taxon>
        <taxon>Dothideomycetidae</taxon>
        <taxon>Mycosphaerellales</taxon>
        <taxon>Extremaceae</taxon>
        <taxon>Vermiconidia</taxon>
    </lineage>
</organism>
<dbReference type="EMBL" id="JAXLQG010000008">
    <property type="protein sequence ID" value="KAK5536571.1"/>
    <property type="molecule type" value="Genomic_DNA"/>
</dbReference>
<dbReference type="Proteomes" id="UP001345827">
    <property type="component" value="Unassembled WGS sequence"/>
</dbReference>
<dbReference type="InterPro" id="IPR046538">
    <property type="entry name" value="DUF6603"/>
</dbReference>